<dbReference type="PROSITE" id="PS50181">
    <property type="entry name" value="FBOX"/>
    <property type="match status" value="1"/>
</dbReference>
<evidence type="ECO:0000259" key="2">
    <source>
        <dbReference type="PROSITE" id="PS50181"/>
    </source>
</evidence>
<evidence type="ECO:0000313" key="4">
    <source>
        <dbReference type="Proteomes" id="UP000766486"/>
    </source>
</evidence>
<accession>A0ABY6TNM8</accession>
<proteinExistence type="predicted"/>
<dbReference type="SUPFAM" id="SSF81383">
    <property type="entry name" value="F-box domain"/>
    <property type="match status" value="1"/>
</dbReference>
<keyword evidence="4" id="KW-1185">Reference proteome</keyword>
<comment type="caution">
    <text evidence="3">The sequence shown here is derived from an EMBL/GenBank/DDBJ whole genome shotgun (WGS) entry which is preliminary data.</text>
</comment>
<sequence>MELLKLPNEIFLMVLGLLDLEDQFNFSLSSRRFQFILRDESICRLNLQKYASFSPEYKAAQTTCQYAKAWRQITKRKIAIQTANPFLVSIVAVADRFIYRNGALLYIAGQDHVRVLFLQGSVTAELALDPRRLLQSIESLDPTWGDYRLSPLHYSCGVVSLLAQDRTGAGRDYLITLEVDQMRSRAYPLATAHKIFIRNDEDYLYYGVRSYPTSQNPGFWTLRQINLGSGIEEAGFLDLPSLVGEEIGSNVSFELFDGHFYGVSTEQVFSAEPRTWNSFYYVFRFRIGNLTSPTPLPKSLSWRRNPNEGSTDDRWASLELFQDEKTGGIFIYETRKEWNPNAAFSQRNCYRKEIEFPLEDSTGMGQLEDPPEDELDNPAYFETRPPGSVHN</sequence>
<dbReference type="InterPro" id="IPR036047">
    <property type="entry name" value="F-box-like_dom_sf"/>
</dbReference>
<dbReference type="Pfam" id="PF00646">
    <property type="entry name" value="F-box"/>
    <property type="match status" value="1"/>
</dbReference>
<reference evidence="3 4" key="1">
    <citation type="submission" date="2019-06" db="EMBL/GenBank/DDBJ databases">
        <authorList>
            <person name="Broberg M."/>
        </authorList>
    </citation>
    <scope>NUCLEOTIDE SEQUENCE [LARGE SCALE GENOMIC DNA]</scope>
</reference>
<name>A0ABY6TNM8_BIOOC</name>
<dbReference type="EMBL" id="CABFNS010000080">
    <property type="protein sequence ID" value="VUC20222.1"/>
    <property type="molecule type" value="Genomic_DNA"/>
</dbReference>
<dbReference type="Proteomes" id="UP000766486">
    <property type="component" value="Unassembled WGS sequence"/>
</dbReference>
<protein>
    <recommendedName>
        <fullName evidence="2">F-box domain-containing protein</fullName>
    </recommendedName>
</protein>
<feature type="non-terminal residue" evidence="3">
    <location>
        <position position="391"/>
    </location>
</feature>
<feature type="domain" description="F-box" evidence="2">
    <location>
        <begin position="1"/>
        <end position="50"/>
    </location>
</feature>
<feature type="region of interest" description="Disordered" evidence="1">
    <location>
        <begin position="360"/>
        <end position="391"/>
    </location>
</feature>
<evidence type="ECO:0000256" key="1">
    <source>
        <dbReference type="SAM" id="MobiDB-lite"/>
    </source>
</evidence>
<evidence type="ECO:0000313" key="3">
    <source>
        <dbReference type="EMBL" id="VUC20222.1"/>
    </source>
</evidence>
<gene>
    <name evidence="3" type="ORF">CLO192961_LOCUS15256</name>
</gene>
<organism evidence="3 4">
    <name type="scientific">Bionectria ochroleuca</name>
    <name type="common">Gliocladium roseum</name>
    <dbReference type="NCBI Taxonomy" id="29856"/>
    <lineage>
        <taxon>Eukaryota</taxon>
        <taxon>Fungi</taxon>
        <taxon>Dikarya</taxon>
        <taxon>Ascomycota</taxon>
        <taxon>Pezizomycotina</taxon>
        <taxon>Sordariomycetes</taxon>
        <taxon>Hypocreomycetidae</taxon>
        <taxon>Hypocreales</taxon>
        <taxon>Bionectriaceae</taxon>
        <taxon>Clonostachys</taxon>
    </lineage>
</organism>
<dbReference type="InterPro" id="IPR001810">
    <property type="entry name" value="F-box_dom"/>
</dbReference>